<sequence length="112" mass="12675">MWTFLLLRICYCHNQEHDVFLVLLVLCSKVVRKMTFERRLKLVGAANSKNTHLLGRMWLGLLHESPQGDAAESIIRDFGREGGPKAGRKDLKNSIKRASVSADHSTPSLIQF</sequence>
<protein>
    <submittedName>
        <fullName evidence="2">Uncharacterized protein</fullName>
    </submittedName>
</protein>
<dbReference type="EMBL" id="AZBU02000008">
    <property type="protein sequence ID" value="TKR67274.1"/>
    <property type="molecule type" value="Genomic_DNA"/>
</dbReference>
<evidence type="ECO:0000313" key="2">
    <source>
        <dbReference type="EMBL" id="TKR67274.1"/>
    </source>
</evidence>
<feature type="compositionally biased region" description="Basic and acidic residues" evidence="1">
    <location>
        <begin position="79"/>
        <end position="93"/>
    </location>
</feature>
<reference evidence="2 3" key="1">
    <citation type="journal article" date="2015" name="Genome Biol.">
        <title>Comparative genomics of Steinernema reveals deeply conserved gene regulatory networks.</title>
        <authorList>
            <person name="Dillman A.R."/>
            <person name="Macchietto M."/>
            <person name="Porter C.F."/>
            <person name="Rogers A."/>
            <person name="Williams B."/>
            <person name="Antoshechkin I."/>
            <person name="Lee M.M."/>
            <person name="Goodwin Z."/>
            <person name="Lu X."/>
            <person name="Lewis E.E."/>
            <person name="Goodrich-Blair H."/>
            <person name="Stock S.P."/>
            <person name="Adams B.J."/>
            <person name="Sternberg P.W."/>
            <person name="Mortazavi A."/>
        </authorList>
    </citation>
    <scope>NUCLEOTIDE SEQUENCE [LARGE SCALE GENOMIC DNA]</scope>
    <source>
        <strain evidence="2 3">ALL</strain>
    </source>
</reference>
<accession>A0A4U5MDR3</accession>
<dbReference type="Proteomes" id="UP000298663">
    <property type="component" value="Unassembled WGS sequence"/>
</dbReference>
<dbReference type="AlphaFoldDB" id="A0A4U5MDR3"/>
<evidence type="ECO:0000256" key="1">
    <source>
        <dbReference type="SAM" id="MobiDB-lite"/>
    </source>
</evidence>
<reference evidence="2 3" key="2">
    <citation type="journal article" date="2019" name="G3 (Bethesda)">
        <title>Hybrid Assembly of the Genome of the Entomopathogenic Nematode Steinernema carpocapsae Identifies the X-Chromosome.</title>
        <authorList>
            <person name="Serra L."/>
            <person name="Macchietto M."/>
            <person name="Macias-Munoz A."/>
            <person name="McGill C.J."/>
            <person name="Rodriguez I.M."/>
            <person name="Rodriguez B."/>
            <person name="Murad R."/>
            <person name="Mortazavi A."/>
        </authorList>
    </citation>
    <scope>NUCLEOTIDE SEQUENCE [LARGE SCALE GENOMIC DNA]</scope>
    <source>
        <strain evidence="2 3">ALL</strain>
    </source>
</reference>
<evidence type="ECO:0000313" key="3">
    <source>
        <dbReference type="Proteomes" id="UP000298663"/>
    </source>
</evidence>
<feature type="compositionally biased region" description="Polar residues" evidence="1">
    <location>
        <begin position="102"/>
        <end position="112"/>
    </location>
</feature>
<keyword evidence="3" id="KW-1185">Reference proteome</keyword>
<gene>
    <name evidence="2" type="ORF">L596_023451</name>
</gene>
<feature type="region of interest" description="Disordered" evidence="1">
    <location>
        <begin position="79"/>
        <end position="112"/>
    </location>
</feature>
<organism evidence="2 3">
    <name type="scientific">Steinernema carpocapsae</name>
    <name type="common">Entomopathogenic nematode</name>
    <dbReference type="NCBI Taxonomy" id="34508"/>
    <lineage>
        <taxon>Eukaryota</taxon>
        <taxon>Metazoa</taxon>
        <taxon>Ecdysozoa</taxon>
        <taxon>Nematoda</taxon>
        <taxon>Chromadorea</taxon>
        <taxon>Rhabditida</taxon>
        <taxon>Tylenchina</taxon>
        <taxon>Panagrolaimomorpha</taxon>
        <taxon>Strongyloidoidea</taxon>
        <taxon>Steinernematidae</taxon>
        <taxon>Steinernema</taxon>
    </lineage>
</organism>
<name>A0A4U5MDR3_STECR</name>
<comment type="caution">
    <text evidence="2">The sequence shown here is derived from an EMBL/GenBank/DDBJ whole genome shotgun (WGS) entry which is preliminary data.</text>
</comment>
<proteinExistence type="predicted"/>